<proteinExistence type="inferred from homology"/>
<comment type="subcellular location">
    <subcellularLocation>
        <location evidence="1">Membrane</location>
        <topology evidence="1">Multi-pass membrane protein</topology>
    </subcellularLocation>
</comment>
<dbReference type="InterPro" id="IPR006603">
    <property type="entry name" value="PQ-loop_rpt"/>
</dbReference>
<gene>
    <name evidence="7" type="ORF">AB6A40_001682</name>
</gene>
<evidence type="ECO:0000256" key="3">
    <source>
        <dbReference type="ARBA" id="ARBA00022989"/>
    </source>
</evidence>
<evidence type="ECO:0000313" key="7">
    <source>
        <dbReference type="EMBL" id="MFH4974973.1"/>
    </source>
</evidence>
<evidence type="ECO:0000256" key="4">
    <source>
        <dbReference type="ARBA" id="ARBA00023136"/>
    </source>
</evidence>
<dbReference type="AlphaFoldDB" id="A0ABD6E4W1"/>
<keyword evidence="3 6" id="KW-1133">Transmembrane helix</keyword>
<dbReference type="GO" id="GO:0015174">
    <property type="term" value="F:basic amino acid transmembrane transporter activity"/>
    <property type="evidence" value="ECO:0007669"/>
    <property type="project" value="UniProtKB-ARBA"/>
</dbReference>
<comment type="similarity">
    <text evidence="5">Belongs to the laat-1 family.</text>
</comment>
<dbReference type="Pfam" id="PF04193">
    <property type="entry name" value="PQ-loop"/>
    <property type="match status" value="2"/>
</dbReference>
<keyword evidence="2 6" id="KW-0812">Transmembrane</keyword>
<dbReference type="Gene3D" id="1.20.1280.290">
    <property type="match status" value="2"/>
</dbReference>
<dbReference type="EMBL" id="JBGFUD010000653">
    <property type="protein sequence ID" value="MFH4974973.1"/>
    <property type="molecule type" value="Genomic_DNA"/>
</dbReference>
<evidence type="ECO:0000256" key="1">
    <source>
        <dbReference type="ARBA" id="ARBA00004141"/>
    </source>
</evidence>
<dbReference type="Proteomes" id="UP001608902">
    <property type="component" value="Unassembled WGS sequence"/>
</dbReference>
<dbReference type="PANTHER" id="PTHR16201">
    <property type="entry name" value="SEVEN TRANSMEMBRANE PROTEIN 1-RELATED"/>
    <property type="match status" value="1"/>
</dbReference>
<evidence type="ECO:0000256" key="2">
    <source>
        <dbReference type="ARBA" id="ARBA00022692"/>
    </source>
</evidence>
<dbReference type="GO" id="GO:0098852">
    <property type="term" value="C:lytic vacuole membrane"/>
    <property type="evidence" value="ECO:0007669"/>
    <property type="project" value="UniProtKB-ARBA"/>
</dbReference>
<evidence type="ECO:0000313" key="8">
    <source>
        <dbReference type="Proteomes" id="UP001608902"/>
    </source>
</evidence>
<protein>
    <submittedName>
        <fullName evidence="7">Uncharacterized protein</fullName>
    </submittedName>
</protein>
<feature type="transmembrane region" description="Helical" evidence="6">
    <location>
        <begin position="273"/>
        <end position="294"/>
    </location>
</feature>
<dbReference type="InterPro" id="IPR051415">
    <property type="entry name" value="LAAT-1"/>
</dbReference>
<feature type="transmembrane region" description="Helical" evidence="6">
    <location>
        <begin position="143"/>
        <end position="162"/>
    </location>
</feature>
<feature type="transmembrane region" description="Helical" evidence="6">
    <location>
        <begin position="76"/>
        <end position="99"/>
    </location>
</feature>
<feature type="transmembrane region" description="Helical" evidence="6">
    <location>
        <begin position="205"/>
        <end position="221"/>
    </location>
</feature>
<evidence type="ECO:0000256" key="5">
    <source>
        <dbReference type="ARBA" id="ARBA00038039"/>
    </source>
</evidence>
<comment type="caution">
    <text evidence="7">The sequence shown here is derived from an EMBL/GenBank/DDBJ whole genome shotgun (WGS) entry which is preliminary data.</text>
</comment>
<accession>A0ABD6E4W1</accession>
<feature type="transmembrane region" description="Helical" evidence="6">
    <location>
        <begin position="241"/>
        <end position="267"/>
    </location>
</feature>
<keyword evidence="4 6" id="KW-0472">Membrane</keyword>
<organism evidence="7 8">
    <name type="scientific">Gnathostoma spinigerum</name>
    <dbReference type="NCBI Taxonomy" id="75299"/>
    <lineage>
        <taxon>Eukaryota</taxon>
        <taxon>Metazoa</taxon>
        <taxon>Ecdysozoa</taxon>
        <taxon>Nematoda</taxon>
        <taxon>Chromadorea</taxon>
        <taxon>Rhabditida</taxon>
        <taxon>Spirurina</taxon>
        <taxon>Gnathostomatomorpha</taxon>
        <taxon>Gnathostomatoidea</taxon>
        <taxon>Gnathostomatidae</taxon>
        <taxon>Gnathostoma</taxon>
    </lineage>
</organism>
<dbReference type="PANTHER" id="PTHR16201:SF34">
    <property type="entry name" value="LYSOSOMAL AMINO ACID TRANSPORTER 1"/>
    <property type="match status" value="1"/>
</dbReference>
<feature type="transmembrane region" description="Helical" evidence="6">
    <location>
        <begin position="111"/>
        <end position="131"/>
    </location>
</feature>
<name>A0ABD6E4W1_9BILA</name>
<evidence type="ECO:0000256" key="6">
    <source>
        <dbReference type="SAM" id="Phobius"/>
    </source>
</evidence>
<sequence length="322" mass="36736">MFRVLPAYRTRSSTQNPTLNDEENCTTGVQWILYIFDDCVDTNLKLAGFLIGCVSLILWLVPLIPQMYQNYKRKKCEGLSLFFLMFWFAGDFCNMFGAFLTNQQPIQKVIAIYYICQDCSLLSQFMYYSYYYRPDRRRRSGQAAGSLIVPVLLLAVFGISSFSETQSAYATSDEIELRPFSRHLSSYEEFGDAKGESIFRGKKDIMGYVIGIMGAISYFCGRIPQLIQNIRRRSCEGLSLLMFYIIVSANATYGISVLLGSTGWIYLIRHAPWLAGSLGCCFVDMFVIGQVFYYERLNRELLADKQSLLGSENSDEENGELP</sequence>
<feature type="transmembrane region" description="Helical" evidence="6">
    <location>
        <begin position="46"/>
        <end position="64"/>
    </location>
</feature>
<dbReference type="FunFam" id="1.20.1280.290:FF:000009">
    <property type="entry name" value="PQ loop repeat family protein"/>
    <property type="match status" value="1"/>
</dbReference>
<keyword evidence="8" id="KW-1185">Reference proteome</keyword>
<reference evidence="7 8" key="1">
    <citation type="submission" date="2024-08" db="EMBL/GenBank/DDBJ databases">
        <title>Gnathostoma spinigerum genome.</title>
        <authorList>
            <person name="Gonzalez-Bertolin B."/>
            <person name="Monzon S."/>
            <person name="Zaballos A."/>
            <person name="Jimenez P."/>
            <person name="Dekumyoy P."/>
            <person name="Varona S."/>
            <person name="Cuesta I."/>
            <person name="Sumanam S."/>
            <person name="Adisakwattana P."/>
            <person name="Gasser R.B."/>
            <person name="Hernandez-Gonzalez A."/>
            <person name="Young N.D."/>
            <person name="Perteguer M.J."/>
        </authorList>
    </citation>
    <scope>NUCLEOTIDE SEQUENCE [LARGE SCALE GENOMIC DNA]</scope>
    <source>
        <strain evidence="7">AL3</strain>
        <tissue evidence="7">Liver</tissue>
    </source>
</reference>
<dbReference type="SMART" id="SM00679">
    <property type="entry name" value="CTNS"/>
    <property type="match status" value="2"/>
</dbReference>